<dbReference type="RefSeq" id="WP_003921282.1">
    <property type="nucleotide sequence ID" value="NZ_PDKV01000002.1"/>
</dbReference>
<evidence type="ECO:0000313" key="1">
    <source>
        <dbReference type="EMBL" id="PIB80550.1"/>
    </source>
</evidence>
<reference evidence="1 2" key="1">
    <citation type="journal article" date="2017" name="Infect. Genet. Evol.">
        <title>The new phylogeny of the genus Mycobacterium: The old and the news.</title>
        <authorList>
            <person name="Tortoli E."/>
            <person name="Fedrizzi T."/>
            <person name="Meehan C.J."/>
            <person name="Trovato A."/>
            <person name="Grottola A."/>
            <person name="Giacobazzi E."/>
            <person name="Serpini G.F."/>
            <person name="Tagliazucchi S."/>
            <person name="Fabio A."/>
            <person name="Bettua C."/>
            <person name="Bertorelli R."/>
            <person name="Frascaro F."/>
            <person name="De Sanctis V."/>
            <person name="Pecorari M."/>
            <person name="Jousson O."/>
            <person name="Segata N."/>
            <person name="Cirillo D.M."/>
        </authorList>
    </citation>
    <scope>NUCLEOTIDE SEQUENCE [LARGE SCALE GENOMIC DNA]</scope>
    <source>
        <strain evidence="1 2">NCTC 12882</strain>
    </source>
</reference>
<gene>
    <name evidence="1" type="ORF">CQY23_03145</name>
</gene>
<name>A0A2G5PQP2_MYCCE</name>
<dbReference type="AlphaFoldDB" id="A0A2G5PQP2"/>
<dbReference type="OrthoDB" id="4747727at2"/>
<sequence>MTAPNPLAEQLRAFLPKDFLPTRAAASKIYTVAEGMQFAERIADALDRTERLPVSTTVTHNDDGSLTIHVTPDTAAAAPLAADA</sequence>
<organism evidence="1 2">
    <name type="scientific">Mycobacterium celatum</name>
    <dbReference type="NCBI Taxonomy" id="28045"/>
    <lineage>
        <taxon>Bacteria</taxon>
        <taxon>Bacillati</taxon>
        <taxon>Actinomycetota</taxon>
        <taxon>Actinomycetes</taxon>
        <taxon>Mycobacteriales</taxon>
        <taxon>Mycobacteriaceae</taxon>
        <taxon>Mycobacterium</taxon>
    </lineage>
</organism>
<dbReference type="Proteomes" id="UP000230971">
    <property type="component" value="Unassembled WGS sequence"/>
</dbReference>
<comment type="caution">
    <text evidence="1">The sequence shown here is derived from an EMBL/GenBank/DDBJ whole genome shotgun (WGS) entry which is preliminary data.</text>
</comment>
<dbReference type="EMBL" id="PDKV01000002">
    <property type="protein sequence ID" value="PIB80550.1"/>
    <property type="molecule type" value="Genomic_DNA"/>
</dbReference>
<accession>A0A2G5PQP2</accession>
<evidence type="ECO:0000313" key="2">
    <source>
        <dbReference type="Proteomes" id="UP000230971"/>
    </source>
</evidence>
<protein>
    <submittedName>
        <fullName evidence="1">Uncharacterized protein</fullName>
    </submittedName>
</protein>
<proteinExistence type="predicted"/>